<dbReference type="InterPro" id="IPR039760">
    <property type="entry name" value="MOFRL_protein"/>
</dbReference>
<dbReference type="InterPro" id="IPR037035">
    <property type="entry name" value="GK-like_C_sf"/>
</dbReference>
<evidence type="ECO:0000313" key="3">
    <source>
        <dbReference type="EMBL" id="MDH8677377.1"/>
    </source>
</evidence>
<proteinExistence type="predicted"/>
<dbReference type="InterPro" id="IPR007835">
    <property type="entry name" value="MOFRL"/>
</dbReference>
<gene>
    <name evidence="3" type="ORF">QE109_04410</name>
</gene>
<dbReference type="Pfam" id="PF05161">
    <property type="entry name" value="MOFRL"/>
    <property type="match status" value="1"/>
</dbReference>
<dbReference type="Proteomes" id="UP001158045">
    <property type="component" value="Unassembled WGS sequence"/>
</dbReference>
<evidence type="ECO:0000259" key="1">
    <source>
        <dbReference type="Pfam" id="PF05161"/>
    </source>
</evidence>
<feature type="domain" description="MOFRL" evidence="1">
    <location>
        <begin position="305"/>
        <end position="409"/>
    </location>
</feature>
<dbReference type="PANTHER" id="PTHR12227:SF0">
    <property type="entry name" value="GLYCERATE KINASE"/>
    <property type="match status" value="1"/>
</dbReference>
<organism evidence="3 4">
    <name type="scientific">Fusibacter bizertensis</name>
    <dbReference type="NCBI Taxonomy" id="1488331"/>
    <lineage>
        <taxon>Bacteria</taxon>
        <taxon>Bacillati</taxon>
        <taxon>Bacillota</taxon>
        <taxon>Clostridia</taxon>
        <taxon>Eubacteriales</taxon>
        <taxon>Eubacteriales Family XII. Incertae Sedis</taxon>
        <taxon>Fusibacter</taxon>
    </lineage>
</organism>
<name>A0ABT6NAC6_9FIRM</name>
<dbReference type="EMBL" id="JARYZI010000002">
    <property type="protein sequence ID" value="MDH8677377.1"/>
    <property type="molecule type" value="Genomic_DNA"/>
</dbReference>
<dbReference type="PANTHER" id="PTHR12227">
    <property type="entry name" value="GLYCERATE KINASE"/>
    <property type="match status" value="1"/>
</dbReference>
<dbReference type="InterPro" id="IPR038614">
    <property type="entry name" value="GK_N_sf"/>
</dbReference>
<feature type="domain" description="MOFRL-associated" evidence="2">
    <location>
        <begin position="9"/>
        <end position="231"/>
    </location>
</feature>
<dbReference type="RefSeq" id="WP_281093189.1">
    <property type="nucleotide sequence ID" value="NZ_JARYZI010000002.1"/>
</dbReference>
<evidence type="ECO:0000259" key="2">
    <source>
        <dbReference type="Pfam" id="PF13660"/>
    </source>
</evidence>
<keyword evidence="4" id="KW-1185">Reference proteome</keyword>
<dbReference type="Gene3D" id="3.40.50.10180">
    <property type="entry name" value="Glycerate kinase, MOFRL-like N-terminal domain"/>
    <property type="match status" value="1"/>
</dbReference>
<sequence length="421" mass="45865">MSNKLRADAYKIFNESIEAVKPEKAVKEALQKSERLEAITLIAIGKAAWRMARAAVDILGKEVKQGVVITKYGHGQGNLKGITIYEAGHPLSDENTLEATKHAISMVECLTQRDTVLMLISGGGSALFEYPLEGITLKDIVFTSDLLLKAGADITEINTIRKRLSSVKAGRFAQLCQPAKIVSLILSDVLGNRLDTIASGPIYSDETTVKDAINIIEKYDLDFPPHIIEALKKETPKSVEEIETILVGNVEKLCEVARQSAINLGYNTEVISTHISDDVELCALAILEETRKWIERHKQEDYKQCFIYGGEMVVKVTGDGLGGRCQHFALKIASLLHSDEQMVILAAGSDGTDGPTDAAGAVIDSSTLKRLETIGYNIDNALQTFDAYHALAQSEDLLITGPTGTNVNDLILVLIENKLKS</sequence>
<dbReference type="SUPFAM" id="SSF82544">
    <property type="entry name" value="GckA/TtuD-like"/>
    <property type="match status" value="1"/>
</dbReference>
<keyword evidence="3" id="KW-0808">Transferase</keyword>
<evidence type="ECO:0000313" key="4">
    <source>
        <dbReference type="Proteomes" id="UP001158045"/>
    </source>
</evidence>
<accession>A0ABT6NAC6</accession>
<dbReference type="Pfam" id="PF13660">
    <property type="entry name" value="DUF4147"/>
    <property type="match status" value="1"/>
</dbReference>
<dbReference type="InterPro" id="IPR025286">
    <property type="entry name" value="MOFRL_assoc_dom"/>
</dbReference>
<keyword evidence="3" id="KW-0418">Kinase</keyword>
<reference evidence="3 4" key="1">
    <citation type="submission" date="2023-04" db="EMBL/GenBank/DDBJ databases">
        <title>Fusibacter bizertensis strain WBS, isolated from littoral bottom sediments of the Arctic seas - biochemical and genomic analysis.</title>
        <authorList>
            <person name="Brioukhanov A.L."/>
        </authorList>
    </citation>
    <scope>NUCLEOTIDE SEQUENCE [LARGE SCALE GENOMIC DNA]</scope>
    <source>
        <strain evidence="3 4">WBS</strain>
    </source>
</reference>
<comment type="caution">
    <text evidence="3">The sequence shown here is derived from an EMBL/GenBank/DDBJ whole genome shotgun (WGS) entry which is preliminary data.</text>
</comment>
<dbReference type="Gene3D" id="3.40.1480.10">
    <property type="entry name" value="MOFRL domain"/>
    <property type="match status" value="1"/>
</dbReference>
<protein>
    <submittedName>
        <fullName evidence="3">Glycerate kinase</fullName>
    </submittedName>
</protein>
<dbReference type="GO" id="GO:0016301">
    <property type="term" value="F:kinase activity"/>
    <property type="evidence" value="ECO:0007669"/>
    <property type="project" value="UniProtKB-KW"/>
</dbReference>